<proteinExistence type="predicted"/>
<dbReference type="OrthoDB" id="9796523at2"/>
<feature type="region of interest" description="Disordered" evidence="1">
    <location>
        <begin position="1"/>
        <end position="20"/>
    </location>
</feature>
<evidence type="ECO:0000313" key="3">
    <source>
        <dbReference type="Proteomes" id="UP000198852"/>
    </source>
</evidence>
<reference evidence="3" key="1">
    <citation type="submission" date="2016-10" db="EMBL/GenBank/DDBJ databases">
        <authorList>
            <person name="Varghese N."/>
            <person name="Submissions S."/>
        </authorList>
    </citation>
    <scope>NUCLEOTIDE SEQUENCE [LARGE SCALE GENOMIC DNA]</scope>
    <source>
        <strain evidence="3">DSM 44771</strain>
    </source>
</reference>
<dbReference type="STRING" id="95161.SAMN05660874_01817"/>
<dbReference type="RefSeq" id="WP_093415275.1">
    <property type="nucleotide sequence ID" value="NZ_FOZX01000002.1"/>
</dbReference>
<keyword evidence="3" id="KW-1185">Reference proteome</keyword>
<dbReference type="InterPro" id="IPR025591">
    <property type="entry name" value="RloB"/>
</dbReference>
<sequence>MAKKRLREKTDLRRPTGNRRERSRILVVTEGEQTELQYFKGLCRFLRATGVSVTGVDVKTEGRDPLSVVNRARRETRNEKLVGARDGFNAVWCVVDVDDHETLPEAVELAQRMKFNVAVSNPCFEMWLLFHFEACTRYTTRSELRAKLRKFGVDGKSIPSGFPYKDAPLASKRAPRFDGAVPENPGSGVHALSDYLHAGVRES</sequence>
<evidence type="ECO:0000256" key="1">
    <source>
        <dbReference type="SAM" id="MobiDB-lite"/>
    </source>
</evidence>
<protein>
    <submittedName>
        <fullName evidence="2">RloB-like protein</fullName>
    </submittedName>
</protein>
<dbReference type="EMBL" id="FOZX01000002">
    <property type="protein sequence ID" value="SFS55511.1"/>
    <property type="molecule type" value="Genomic_DNA"/>
</dbReference>
<accession>A0A1I6QSU1</accession>
<name>A0A1I6QSU1_9PSEU</name>
<feature type="compositionally biased region" description="Basic and acidic residues" evidence="1">
    <location>
        <begin position="8"/>
        <end position="20"/>
    </location>
</feature>
<evidence type="ECO:0000313" key="2">
    <source>
        <dbReference type="EMBL" id="SFS55511.1"/>
    </source>
</evidence>
<dbReference type="Proteomes" id="UP000198852">
    <property type="component" value="Unassembled WGS sequence"/>
</dbReference>
<dbReference type="Pfam" id="PF13707">
    <property type="entry name" value="RloB"/>
    <property type="match status" value="1"/>
</dbReference>
<gene>
    <name evidence="2" type="ORF">SAMN05660874_01817</name>
</gene>
<dbReference type="AlphaFoldDB" id="A0A1I6QSU1"/>
<organism evidence="2 3">
    <name type="scientific">Saccharopolyspora flava</name>
    <dbReference type="NCBI Taxonomy" id="95161"/>
    <lineage>
        <taxon>Bacteria</taxon>
        <taxon>Bacillati</taxon>
        <taxon>Actinomycetota</taxon>
        <taxon>Actinomycetes</taxon>
        <taxon>Pseudonocardiales</taxon>
        <taxon>Pseudonocardiaceae</taxon>
        <taxon>Saccharopolyspora</taxon>
    </lineage>
</organism>